<dbReference type="PROSITE" id="PS00237">
    <property type="entry name" value="G_PROTEIN_RECEP_F1_1"/>
    <property type="match status" value="1"/>
</dbReference>
<feature type="transmembrane region" description="Helical" evidence="12">
    <location>
        <begin position="240"/>
        <end position="260"/>
    </location>
</feature>
<dbReference type="Gene3D" id="1.20.1070.10">
    <property type="entry name" value="Rhodopsin 7-helix transmembrane proteins"/>
    <property type="match status" value="1"/>
</dbReference>
<reference evidence="15" key="1">
    <citation type="thesis" date="2020" institute="ProQuest LLC" country="789 East Eisenhower Parkway, Ann Arbor, MI, USA">
        <title>Comparative Genomics and Chromosome Evolution.</title>
        <authorList>
            <person name="Mudd A.B."/>
        </authorList>
    </citation>
    <scope>NUCLEOTIDE SEQUENCE</scope>
    <source>
        <strain evidence="15">1538</strain>
        <tissue evidence="15">Blood</tissue>
    </source>
</reference>
<evidence type="ECO:0000256" key="12">
    <source>
        <dbReference type="RuleBase" id="RU363047"/>
    </source>
</evidence>
<dbReference type="InterPro" id="IPR017452">
    <property type="entry name" value="GPCR_Rhodpsn_7TM"/>
</dbReference>
<name>A0AAV2ZE19_PYXAD</name>
<comment type="similarity">
    <text evidence="11">Belongs to the G-protein coupled receptor 1 family.</text>
</comment>
<dbReference type="InterPro" id="IPR000725">
    <property type="entry name" value="Olfact_rcpt"/>
</dbReference>
<keyword evidence="3 12" id="KW-0716">Sensory transduction</keyword>
<proteinExistence type="inferred from homology"/>
<evidence type="ECO:0000256" key="2">
    <source>
        <dbReference type="ARBA" id="ARBA00022475"/>
    </source>
</evidence>
<dbReference type="InterPro" id="IPR050516">
    <property type="entry name" value="Olfactory_GPCR"/>
</dbReference>
<keyword evidence="6 12" id="KW-1133">Transmembrane helix</keyword>
<dbReference type="SUPFAM" id="SSF81321">
    <property type="entry name" value="Family A G protein-coupled receptor-like"/>
    <property type="match status" value="1"/>
</dbReference>
<feature type="transmembrane region" description="Helical" evidence="12">
    <location>
        <begin position="69"/>
        <end position="88"/>
    </location>
</feature>
<feature type="transmembrane region" description="Helical" evidence="12">
    <location>
        <begin position="109"/>
        <end position="132"/>
    </location>
</feature>
<dbReference type="GO" id="GO:0005886">
    <property type="term" value="C:plasma membrane"/>
    <property type="evidence" value="ECO:0007669"/>
    <property type="project" value="UniProtKB-SubCell"/>
</dbReference>
<evidence type="ECO:0000256" key="5">
    <source>
        <dbReference type="ARBA" id="ARBA00022725"/>
    </source>
</evidence>
<evidence type="ECO:0000256" key="10">
    <source>
        <dbReference type="ARBA" id="ARBA00023224"/>
    </source>
</evidence>
<dbReference type="Pfam" id="PF13853">
    <property type="entry name" value="7tm_4"/>
    <property type="match status" value="1"/>
</dbReference>
<keyword evidence="10 11" id="KW-0807">Transducer</keyword>
<evidence type="ECO:0000256" key="8">
    <source>
        <dbReference type="ARBA" id="ARBA00023136"/>
    </source>
</evidence>
<keyword evidence="9 11" id="KW-0675">Receptor</keyword>
<evidence type="ECO:0000313" key="15">
    <source>
        <dbReference type="EMBL" id="DBA14054.1"/>
    </source>
</evidence>
<dbReference type="PANTHER" id="PTHR26452">
    <property type="entry name" value="OLFACTORY RECEPTOR"/>
    <property type="match status" value="1"/>
</dbReference>
<feature type="transmembrane region" description="Helical" evidence="12">
    <location>
        <begin position="28"/>
        <end position="49"/>
    </location>
</feature>
<evidence type="ECO:0000256" key="7">
    <source>
        <dbReference type="ARBA" id="ARBA00023040"/>
    </source>
</evidence>
<evidence type="ECO:0000256" key="4">
    <source>
        <dbReference type="ARBA" id="ARBA00022692"/>
    </source>
</evidence>
<comment type="subcellular location">
    <subcellularLocation>
        <location evidence="1 12">Cell membrane</location>
        <topology evidence="1 12">Multi-pass membrane protein</topology>
    </subcellularLocation>
</comment>
<dbReference type="FunFam" id="1.20.1070.10:FF:000001">
    <property type="entry name" value="Olfactory receptor"/>
    <property type="match status" value="1"/>
</dbReference>
<dbReference type="PRINTS" id="PR00245">
    <property type="entry name" value="OLFACTORYR"/>
</dbReference>
<dbReference type="GO" id="GO:0004984">
    <property type="term" value="F:olfactory receptor activity"/>
    <property type="evidence" value="ECO:0007669"/>
    <property type="project" value="InterPro"/>
</dbReference>
<evidence type="ECO:0000313" key="16">
    <source>
        <dbReference type="Proteomes" id="UP001181693"/>
    </source>
</evidence>
<sequence>MAYMVTLTGNFLLITMVKVEPKLQTPMYFFLTNLAVTDICFSSTVVPKMLANTISQDKSISYLGCVTQLYFHLALGATECLILAAMAFDRYNAICKPLQYNMIMNQRQCFILAVGCWTMSFFISFILTMATFNLPYCKSNKINHFFCEMPPMLHLSCADVWLSEVVEYALVVLVAVGSFILILVSYLFITFNILSLRSTKHRQKAFSTCVSHLAVVFLFYGTVLFMHLRPPSFYSPEHDRILSILYTVVIPVLNPIIYSVRNKDIKAAIKKSMGLAKTIAIITSELKHDAQRVEFCLEQIEQNMDNTISRVNQNTTQISTLDEQLGKLKLKLDDLENKFRRNNLCVRGLPESVKDHAEATNQTVRKFIWKSTGLT</sequence>
<evidence type="ECO:0000256" key="13">
    <source>
        <dbReference type="SAM" id="Coils"/>
    </source>
</evidence>
<keyword evidence="13" id="KW-0175">Coiled coil</keyword>
<dbReference type="EMBL" id="DYDO01000013">
    <property type="protein sequence ID" value="DBA14054.1"/>
    <property type="molecule type" value="Genomic_DNA"/>
</dbReference>
<keyword evidence="2 12" id="KW-1003">Cell membrane</keyword>
<dbReference type="InterPro" id="IPR000276">
    <property type="entry name" value="GPCR_Rhodpsn"/>
</dbReference>
<dbReference type="PRINTS" id="PR00237">
    <property type="entry name" value="GPCRRHODOPSN"/>
</dbReference>
<evidence type="ECO:0000256" key="11">
    <source>
        <dbReference type="RuleBase" id="RU000688"/>
    </source>
</evidence>
<keyword evidence="16" id="KW-1185">Reference proteome</keyword>
<dbReference type="Proteomes" id="UP001181693">
    <property type="component" value="Unassembled WGS sequence"/>
</dbReference>
<feature type="coiled-coil region" evidence="13">
    <location>
        <begin position="297"/>
        <end position="338"/>
    </location>
</feature>
<feature type="domain" description="G-protein coupled receptors family 1 profile" evidence="14">
    <location>
        <begin position="9"/>
        <end position="258"/>
    </location>
</feature>
<dbReference type="AlphaFoldDB" id="A0AAV2ZE19"/>
<organism evidence="15 16">
    <name type="scientific">Pyxicephalus adspersus</name>
    <name type="common">African bullfrog</name>
    <dbReference type="NCBI Taxonomy" id="30357"/>
    <lineage>
        <taxon>Eukaryota</taxon>
        <taxon>Metazoa</taxon>
        <taxon>Chordata</taxon>
        <taxon>Craniata</taxon>
        <taxon>Vertebrata</taxon>
        <taxon>Euteleostomi</taxon>
        <taxon>Amphibia</taxon>
        <taxon>Batrachia</taxon>
        <taxon>Anura</taxon>
        <taxon>Neobatrachia</taxon>
        <taxon>Ranoidea</taxon>
        <taxon>Pyxicephalidae</taxon>
        <taxon>Pyxicephalinae</taxon>
        <taxon>Pyxicephalus</taxon>
    </lineage>
</organism>
<evidence type="ECO:0000259" key="14">
    <source>
        <dbReference type="PROSITE" id="PS50262"/>
    </source>
</evidence>
<dbReference type="CDD" id="cd13954">
    <property type="entry name" value="7tmA_OR"/>
    <property type="match status" value="1"/>
</dbReference>
<protein>
    <recommendedName>
        <fullName evidence="12">Olfactory receptor</fullName>
    </recommendedName>
</protein>
<dbReference type="PROSITE" id="PS50262">
    <property type="entry name" value="G_PROTEIN_RECEP_F1_2"/>
    <property type="match status" value="1"/>
</dbReference>
<gene>
    <name evidence="15" type="ORF">GDO54_005072</name>
</gene>
<dbReference type="GO" id="GO:0004930">
    <property type="term" value="F:G protein-coupled receptor activity"/>
    <property type="evidence" value="ECO:0007669"/>
    <property type="project" value="UniProtKB-KW"/>
</dbReference>
<evidence type="ECO:0000256" key="3">
    <source>
        <dbReference type="ARBA" id="ARBA00022606"/>
    </source>
</evidence>
<keyword evidence="7 11" id="KW-0297">G-protein coupled receptor</keyword>
<keyword evidence="5 12" id="KW-0552">Olfaction</keyword>
<keyword evidence="8 12" id="KW-0472">Membrane</keyword>
<evidence type="ECO:0000256" key="9">
    <source>
        <dbReference type="ARBA" id="ARBA00023170"/>
    </source>
</evidence>
<evidence type="ECO:0000256" key="6">
    <source>
        <dbReference type="ARBA" id="ARBA00022989"/>
    </source>
</evidence>
<feature type="transmembrane region" description="Helical" evidence="12">
    <location>
        <begin position="206"/>
        <end position="228"/>
    </location>
</feature>
<accession>A0AAV2ZE19</accession>
<evidence type="ECO:0000256" key="1">
    <source>
        <dbReference type="ARBA" id="ARBA00004651"/>
    </source>
</evidence>
<feature type="transmembrane region" description="Helical" evidence="12">
    <location>
        <begin position="168"/>
        <end position="194"/>
    </location>
</feature>
<keyword evidence="4 11" id="KW-0812">Transmembrane</keyword>
<comment type="caution">
    <text evidence="15">The sequence shown here is derived from an EMBL/GenBank/DDBJ whole genome shotgun (WGS) entry which is preliminary data.</text>
</comment>